<feature type="compositionally biased region" description="Gly residues" evidence="5">
    <location>
        <begin position="1"/>
        <end position="16"/>
    </location>
</feature>
<dbReference type="InterPro" id="IPR011032">
    <property type="entry name" value="GroES-like_sf"/>
</dbReference>
<evidence type="ECO:0000259" key="6">
    <source>
        <dbReference type="Pfam" id="PF00107"/>
    </source>
</evidence>
<dbReference type="InterPro" id="IPR013154">
    <property type="entry name" value="ADH-like_N"/>
</dbReference>
<evidence type="ECO:0000259" key="7">
    <source>
        <dbReference type="Pfam" id="PF08240"/>
    </source>
</evidence>
<dbReference type="InterPro" id="IPR036291">
    <property type="entry name" value="NAD(P)-bd_dom_sf"/>
</dbReference>
<comment type="subunit">
    <text evidence="2">Homodimer.</text>
</comment>
<dbReference type="FunFam" id="3.40.50.720:FF:000003">
    <property type="entry name" value="S-(hydroxymethyl)glutathione dehydrogenase"/>
    <property type="match status" value="1"/>
</dbReference>
<dbReference type="SUPFAM" id="SSF51735">
    <property type="entry name" value="NAD(P)-binding Rossmann-fold domains"/>
    <property type="match status" value="1"/>
</dbReference>
<feature type="domain" description="Alcohol dehydrogenase-like N-terminal" evidence="7">
    <location>
        <begin position="17"/>
        <end position="137"/>
    </location>
</feature>
<comment type="cofactor">
    <cofactor evidence="1">
        <name>Zn(2+)</name>
        <dbReference type="ChEBI" id="CHEBI:29105"/>
    </cofactor>
</comment>
<comment type="caution">
    <text evidence="8">The sequence shown here is derived from an EMBL/GenBank/DDBJ whole genome shotgun (WGS) entry which is preliminary data.</text>
</comment>
<dbReference type="GO" id="GO:0008270">
    <property type="term" value="F:zinc ion binding"/>
    <property type="evidence" value="ECO:0007669"/>
    <property type="project" value="TreeGrafter"/>
</dbReference>
<gene>
    <name evidence="8" type="ORF">CJ030_MR7G012068</name>
</gene>
<dbReference type="Gene3D" id="3.90.180.10">
    <property type="entry name" value="Medium-chain alcohol dehydrogenases, catalytic domain"/>
    <property type="match status" value="1"/>
</dbReference>
<dbReference type="Proteomes" id="UP000516437">
    <property type="component" value="Chromosome 7"/>
</dbReference>
<organism evidence="8 9">
    <name type="scientific">Morella rubra</name>
    <name type="common">Chinese bayberry</name>
    <dbReference type="NCBI Taxonomy" id="262757"/>
    <lineage>
        <taxon>Eukaryota</taxon>
        <taxon>Viridiplantae</taxon>
        <taxon>Streptophyta</taxon>
        <taxon>Embryophyta</taxon>
        <taxon>Tracheophyta</taxon>
        <taxon>Spermatophyta</taxon>
        <taxon>Magnoliopsida</taxon>
        <taxon>eudicotyledons</taxon>
        <taxon>Gunneridae</taxon>
        <taxon>Pentapetalae</taxon>
        <taxon>rosids</taxon>
        <taxon>fabids</taxon>
        <taxon>Fagales</taxon>
        <taxon>Myricaceae</taxon>
        <taxon>Morella</taxon>
    </lineage>
</organism>
<accession>A0A6A1UYZ2</accession>
<proteinExistence type="predicted"/>
<dbReference type="AlphaFoldDB" id="A0A6A1UYZ2"/>
<evidence type="ECO:0000313" key="9">
    <source>
        <dbReference type="Proteomes" id="UP000516437"/>
    </source>
</evidence>
<dbReference type="EMBL" id="RXIC02000025">
    <property type="protein sequence ID" value="KAB1205296.1"/>
    <property type="molecule type" value="Genomic_DNA"/>
</dbReference>
<protein>
    <submittedName>
        <fullName evidence="8">Alcohol dehydrogenase-like 2</fullName>
    </submittedName>
</protein>
<evidence type="ECO:0000256" key="2">
    <source>
        <dbReference type="ARBA" id="ARBA00011738"/>
    </source>
</evidence>
<keyword evidence="9" id="KW-1185">Reference proteome</keyword>
<dbReference type="PANTHER" id="PTHR43880:SF38">
    <property type="entry name" value="ALCOHOL DEHYDROGENASE-RELATED"/>
    <property type="match status" value="1"/>
</dbReference>
<name>A0A6A1UYZ2_9ROSI</name>
<dbReference type="OrthoDB" id="417550at2759"/>
<evidence type="ECO:0000256" key="5">
    <source>
        <dbReference type="SAM" id="MobiDB-lite"/>
    </source>
</evidence>
<reference evidence="8 9" key="1">
    <citation type="journal article" date="2019" name="Plant Biotechnol. J.">
        <title>The red bayberry genome and genetic basis of sex determination.</title>
        <authorList>
            <person name="Jia H.M."/>
            <person name="Jia H.J."/>
            <person name="Cai Q.L."/>
            <person name="Wang Y."/>
            <person name="Zhao H.B."/>
            <person name="Yang W.F."/>
            <person name="Wang G.Y."/>
            <person name="Li Y.H."/>
            <person name="Zhan D.L."/>
            <person name="Shen Y.T."/>
            <person name="Niu Q.F."/>
            <person name="Chang L."/>
            <person name="Qiu J."/>
            <person name="Zhao L."/>
            <person name="Xie H.B."/>
            <person name="Fu W.Y."/>
            <person name="Jin J."/>
            <person name="Li X.W."/>
            <person name="Jiao Y."/>
            <person name="Zhou C.C."/>
            <person name="Tu T."/>
            <person name="Chai C.Y."/>
            <person name="Gao J.L."/>
            <person name="Fan L.J."/>
            <person name="van de Weg E."/>
            <person name="Wang J.Y."/>
            <person name="Gao Z.S."/>
        </authorList>
    </citation>
    <scope>NUCLEOTIDE SEQUENCE [LARGE SCALE GENOMIC DNA]</scope>
    <source>
        <tissue evidence="8">Leaves</tissue>
    </source>
</reference>
<feature type="region of interest" description="Disordered" evidence="5">
    <location>
        <begin position="1"/>
        <end position="38"/>
    </location>
</feature>
<dbReference type="Gene3D" id="3.40.50.720">
    <property type="entry name" value="NAD(P)-binding Rossmann-like Domain"/>
    <property type="match status" value="1"/>
</dbReference>
<dbReference type="Pfam" id="PF08240">
    <property type="entry name" value="ADH_N"/>
    <property type="match status" value="1"/>
</dbReference>
<keyword evidence="4" id="KW-0862">Zinc</keyword>
<dbReference type="GO" id="GO:0046294">
    <property type="term" value="P:formaldehyde catabolic process"/>
    <property type="evidence" value="ECO:0007669"/>
    <property type="project" value="TreeGrafter"/>
</dbReference>
<evidence type="ECO:0000256" key="1">
    <source>
        <dbReference type="ARBA" id="ARBA00001947"/>
    </source>
</evidence>
<evidence type="ECO:0000256" key="3">
    <source>
        <dbReference type="ARBA" id="ARBA00022723"/>
    </source>
</evidence>
<feature type="domain" description="Alcohol dehydrogenase-like C-terminal" evidence="6">
    <location>
        <begin position="178"/>
        <end position="292"/>
    </location>
</feature>
<sequence>MVAGSGGLLGTRGTGEAGRDTSRASKIRRSSRQNPPVFPRVLGREGVGVVESVGEEVTDIKVGDLVIPAFVSECQECDNCLSGKTNLCLNYPLPLGGLMRDDTSRLSTQGQRLYHGLTCSTWSEYMVAEARYIVKIDPGISLSDASFISCGFSTGFGAAWKGAGVEKGATVAVIGLGAVGLGAMEGARAQGAAKIIGVYKNERKRTKGKAFGMTDFINPDEHSNKPISTLLKELTDGLGVFVFVYQSLTLVNGGEKGKGQTLVVGAGTQQTTEISFIPLLFGGNLKGFIFGGLKPKTDLPLIVAKRKNKEIQLEELLTHQVSLEDINKAFDLLKDPDCVKVLIKI</sequence>
<dbReference type="GO" id="GO:0005829">
    <property type="term" value="C:cytosol"/>
    <property type="evidence" value="ECO:0007669"/>
    <property type="project" value="TreeGrafter"/>
</dbReference>
<dbReference type="Pfam" id="PF00107">
    <property type="entry name" value="ADH_zinc_N"/>
    <property type="match status" value="1"/>
</dbReference>
<dbReference type="GO" id="GO:0051903">
    <property type="term" value="F:S-(hydroxymethyl)glutathione dehydrogenase [NAD(P)+] activity"/>
    <property type="evidence" value="ECO:0007669"/>
    <property type="project" value="TreeGrafter"/>
</dbReference>
<dbReference type="InterPro" id="IPR013149">
    <property type="entry name" value="ADH-like_C"/>
</dbReference>
<dbReference type="PANTHER" id="PTHR43880">
    <property type="entry name" value="ALCOHOL DEHYDROGENASE"/>
    <property type="match status" value="1"/>
</dbReference>
<dbReference type="SUPFAM" id="SSF50129">
    <property type="entry name" value="GroES-like"/>
    <property type="match status" value="2"/>
</dbReference>
<evidence type="ECO:0000313" key="8">
    <source>
        <dbReference type="EMBL" id="KAB1205296.1"/>
    </source>
</evidence>
<keyword evidence="3" id="KW-0479">Metal-binding</keyword>
<evidence type="ECO:0000256" key="4">
    <source>
        <dbReference type="ARBA" id="ARBA00022833"/>
    </source>
</evidence>